<keyword evidence="2" id="KW-0946">Virion</keyword>
<dbReference type="Pfam" id="PF03216">
    <property type="entry name" value="Rhabdo_ncap_2"/>
    <property type="match status" value="1"/>
</dbReference>
<proteinExistence type="predicted"/>
<evidence type="ECO:0000313" key="3">
    <source>
        <dbReference type="EMBL" id="WLJ21675.1"/>
    </source>
</evidence>
<comment type="subcellular location">
    <subcellularLocation>
        <location evidence="1">Virion</location>
    </subcellularLocation>
</comment>
<dbReference type="GO" id="GO:0044423">
    <property type="term" value="C:virion component"/>
    <property type="evidence" value="ECO:0007669"/>
    <property type="project" value="UniProtKB-KW"/>
</dbReference>
<name>A0AA49X1M5_9VIRU</name>
<accession>A0AA49X1M5</accession>
<sequence length="426" mass="47844">MSLTPAEITERLKAYTASTGNSGQTSEPQPVVPIGMEIGRTRVDPVREKIEKYLSKVPQLVVNDQYKDIPDIREDLVDVKTSFRDDELLGQAAIALKRLSDQDIARLGRTVIPMLRSGFSQRGTATLFLLAYQLRDPYDDSFVFPELTGLDHADDIQFDEMPETIMSTGTPHEALGATDDVKAEATIYAYIAASTLRLFTKSEDNYVKAFNHILTGYQRFYASTPKAVLPSPNIDALKTLSHYFTRGAIFKNTLFRFLYLGSGDKRAAGLKKFLYEIHLANTGIHIVSIFIRLTNVLSCKPALLLSAINSPEYERQVSTLMEMLHLITNKQPEHQRRMWRFGRLFDDAFMSHLQTKSCPSLTYVLASALKSEAAKSNQDILNIKQLEDVSPENRVLYDAIGKMIVKMIRAHNAKDATGSAFTLLYS</sequence>
<reference evidence="3" key="1">
    <citation type="submission" date="2023-08" db="EMBL/GenBank/DDBJ databases">
        <title>Complete sequence of a beet oak leaf virus isolate from the United States.</title>
        <authorList>
            <person name="Wintermantel W.M."/>
            <person name="Jenkins Hladky L.L."/>
            <person name="Mollov D."/>
            <person name="Fei Z."/>
        </authorList>
    </citation>
    <scope>NUCLEOTIDE SEQUENCE</scope>
    <source>
        <strain evidence="3">California</strain>
    </source>
</reference>
<dbReference type="InterPro" id="IPR004902">
    <property type="entry name" value="Rhabdo_ncap_2"/>
</dbReference>
<organism evidence="3">
    <name type="scientific">Beet oak leaf virus</name>
    <dbReference type="NCBI Taxonomy" id="3054764"/>
    <lineage>
        <taxon>Viruses</taxon>
        <taxon>Riboviria</taxon>
    </lineage>
</organism>
<evidence type="ECO:0000256" key="1">
    <source>
        <dbReference type="ARBA" id="ARBA00004328"/>
    </source>
</evidence>
<evidence type="ECO:0000256" key="2">
    <source>
        <dbReference type="ARBA" id="ARBA00022844"/>
    </source>
</evidence>
<protein>
    <submittedName>
        <fullName evidence="3">N protein</fullName>
    </submittedName>
</protein>
<dbReference type="EMBL" id="OR397270">
    <property type="protein sequence ID" value="WLJ21675.1"/>
    <property type="molecule type" value="Genomic_RNA"/>
</dbReference>